<evidence type="ECO:0000313" key="1">
    <source>
        <dbReference type="EMBL" id="QBQ72039.1"/>
    </source>
</evidence>
<feature type="disulfide bond" description="Interchain (with C-99 in A0A482MFS0)" evidence="3">
    <location>
        <position position="3"/>
    </location>
</feature>
<name>A0ACD6BA88_9CAUD</name>
<dbReference type="PDB" id="8FXR">
    <property type="method" value="EM"/>
    <property type="resolution" value="4.50 A"/>
    <property type="chains" value="f1/f2/f5/f6/f7=1-217"/>
</dbReference>
<reference evidence="1" key="1">
    <citation type="journal article" date="2019" name="Microbiol. Resour. Announc.">
        <title>Complete Genome Sequence of Agrobacterium tumefaciens Myophage Milano.</title>
        <authorList>
            <person name="Nittolo T."/>
            <person name="Ravindran A."/>
            <person name="Gonzalez C.F."/>
            <person name="Ramsey J."/>
        </authorList>
    </citation>
    <scope>NUCLEOTIDE SEQUENCE</scope>
</reference>
<reference evidence="2 3" key="2">
    <citation type="journal article" date="2023" name="Commun. Biol.">
        <title>Neck and capsid architecture of the robust Agrobacterium phage Milano.</title>
        <authorList>
            <person name="Sonani R.R."/>
            <person name="Esteves N.C."/>
            <person name="Horton A.A."/>
            <person name="Kelly R.J."/>
            <person name="Sebastian A.L."/>
            <person name="Wang F."/>
            <person name="Kreutzberger M.A.B."/>
            <person name="Leiman P.G."/>
            <person name="Scharf B.E."/>
            <person name="Egelman E.H."/>
        </authorList>
    </citation>
    <scope>STRUCTURE BY ELECTRON MICROSCOPY (3.45 ANGSTROMS) OF 1-217</scope>
    <scope>DISULFIDE BONDS</scope>
</reference>
<evidence type="ECO:0007829" key="3">
    <source>
        <dbReference type="PDB" id="8FXP"/>
    </source>
</evidence>
<sequence>MDCRNLCGAAAPSRLVQPGCFICRGVAVSIPPAAPGPATSVFDTPPSTFSLRPDGTIIAGTGIRGDHASVGTDGTIEMFIVPFIGDVTGSELTHPYAVELQDGEELAIAFGVTLKSGYGARITEYYDVSLFLENGGNSKELTLQPANTKSGYVWSDGHGYNITDSDGDLHTVQNVTRPVWFEMTEPGIVGVIMEARYKATGLVSSSISITVNVTYAD</sequence>
<evidence type="ECO:0007829" key="2">
    <source>
        <dbReference type="PDB" id="8FWG"/>
    </source>
</evidence>
<accession>A0A482MFR0</accession>
<dbReference type="PDB" id="8FWG">
    <property type="method" value="EM"/>
    <property type="resolution" value="3.45 A"/>
    <property type="chains" value="f1/f2/f5/f6/f7=1-217"/>
</dbReference>
<dbReference type="EMBL" id="MK637516">
    <property type="protein sequence ID" value="QBQ72039.1"/>
    <property type="molecule type" value="Genomic_DNA"/>
</dbReference>
<proteinExistence type="evidence at protein level"/>
<dbReference type="PDB" id="8FXP">
    <property type="method" value="EM"/>
    <property type="resolution" value="4.04 A"/>
    <property type="chains" value="0/0A/0B/0C/0D/f=1-217"/>
</dbReference>
<protein>
    <submittedName>
        <fullName evidence="1">Virion-associated protein</fullName>
    </submittedName>
</protein>
<gene>
    <name evidence="1" type="ORF">Milano_016</name>
</gene>
<accession>A0ACD6BA88</accession>
<keyword evidence="2 3" id="KW-0002">3D-structure</keyword>
<feature type="disulfide bond" description="Interchain (with C-60 in A0A482MFS0)" evidence="3">
    <location>
        <position position="7"/>
    </location>
</feature>
<organism evidence="1">
    <name type="scientific">Agrobacterium phage Milano</name>
    <dbReference type="NCBI Taxonomy" id="2557550"/>
    <lineage>
        <taxon>Viruses</taxon>
        <taxon>Duplodnaviria</taxon>
        <taxon>Heunggongvirae</taxon>
        <taxon>Uroviricota</taxon>
        <taxon>Caudoviricetes</taxon>
        <taxon>Schmittlotzvirus</taxon>
    </lineage>
</organism>